<dbReference type="InterPro" id="IPR036291">
    <property type="entry name" value="NAD(P)-bd_dom_sf"/>
</dbReference>
<dbReference type="RefSeq" id="WP_132877197.1">
    <property type="nucleotide sequence ID" value="NZ_SLXQ01000004.1"/>
</dbReference>
<evidence type="ECO:0000256" key="2">
    <source>
        <dbReference type="ARBA" id="ARBA00023002"/>
    </source>
</evidence>
<dbReference type="EMBL" id="SLXQ01000004">
    <property type="protein sequence ID" value="TCP53464.1"/>
    <property type="molecule type" value="Genomic_DNA"/>
</dbReference>
<keyword evidence="2" id="KW-0560">Oxidoreductase</keyword>
<proteinExistence type="inferred from homology"/>
<evidence type="ECO:0000256" key="1">
    <source>
        <dbReference type="ARBA" id="ARBA00006484"/>
    </source>
</evidence>
<organism evidence="4 5">
    <name type="scientific">Tamaricihabitans halophyticus</name>
    <dbReference type="NCBI Taxonomy" id="1262583"/>
    <lineage>
        <taxon>Bacteria</taxon>
        <taxon>Bacillati</taxon>
        <taxon>Actinomycetota</taxon>
        <taxon>Actinomycetes</taxon>
        <taxon>Pseudonocardiales</taxon>
        <taxon>Pseudonocardiaceae</taxon>
        <taxon>Tamaricihabitans</taxon>
    </lineage>
</organism>
<dbReference type="PANTHER" id="PTHR24321:SF11">
    <property type="entry name" value="BLR0893 PROTEIN"/>
    <property type="match status" value="1"/>
</dbReference>
<dbReference type="CDD" id="cd05233">
    <property type="entry name" value="SDR_c"/>
    <property type="match status" value="1"/>
</dbReference>
<evidence type="ECO:0000313" key="5">
    <source>
        <dbReference type="Proteomes" id="UP000294911"/>
    </source>
</evidence>
<evidence type="ECO:0000256" key="3">
    <source>
        <dbReference type="RuleBase" id="RU000363"/>
    </source>
</evidence>
<protein>
    <submittedName>
        <fullName evidence="4">NAD(P)-dependent dehydrogenase (Short-subunit alcohol dehydrogenase family)</fullName>
    </submittedName>
</protein>
<evidence type="ECO:0000313" key="4">
    <source>
        <dbReference type="EMBL" id="TCP53464.1"/>
    </source>
</evidence>
<gene>
    <name evidence="4" type="ORF">EV191_10431</name>
</gene>
<comment type="similarity">
    <text evidence="1 3">Belongs to the short-chain dehydrogenases/reductases (SDR) family.</text>
</comment>
<reference evidence="4 5" key="1">
    <citation type="submission" date="2019-03" db="EMBL/GenBank/DDBJ databases">
        <title>Genomic Encyclopedia of Type Strains, Phase IV (KMG-IV): sequencing the most valuable type-strain genomes for metagenomic binning, comparative biology and taxonomic classification.</title>
        <authorList>
            <person name="Goeker M."/>
        </authorList>
    </citation>
    <scope>NUCLEOTIDE SEQUENCE [LARGE SCALE GENOMIC DNA]</scope>
    <source>
        <strain evidence="4 5">DSM 45765</strain>
    </source>
</reference>
<dbReference type="GO" id="GO:0016491">
    <property type="term" value="F:oxidoreductase activity"/>
    <property type="evidence" value="ECO:0007669"/>
    <property type="project" value="UniProtKB-KW"/>
</dbReference>
<dbReference type="PRINTS" id="PR00080">
    <property type="entry name" value="SDRFAMILY"/>
</dbReference>
<dbReference type="OrthoDB" id="517007at2"/>
<dbReference type="Proteomes" id="UP000294911">
    <property type="component" value="Unassembled WGS sequence"/>
</dbReference>
<dbReference type="PRINTS" id="PR00081">
    <property type="entry name" value="GDHRDH"/>
</dbReference>
<name>A0A4R2QW34_9PSEU</name>
<dbReference type="NCBIfam" id="NF005559">
    <property type="entry name" value="PRK07231.1"/>
    <property type="match status" value="1"/>
</dbReference>
<dbReference type="FunFam" id="3.40.50.720:FF:000084">
    <property type="entry name" value="Short-chain dehydrogenase reductase"/>
    <property type="match status" value="1"/>
</dbReference>
<dbReference type="PROSITE" id="PS00061">
    <property type="entry name" value="ADH_SHORT"/>
    <property type="match status" value="1"/>
</dbReference>
<dbReference type="Pfam" id="PF00106">
    <property type="entry name" value="adh_short"/>
    <property type="match status" value="1"/>
</dbReference>
<keyword evidence="5" id="KW-1185">Reference proteome</keyword>
<dbReference type="SUPFAM" id="SSF51735">
    <property type="entry name" value="NAD(P)-binding Rossmann-fold domains"/>
    <property type="match status" value="1"/>
</dbReference>
<dbReference type="Pfam" id="PF13561">
    <property type="entry name" value="adh_short_C2"/>
    <property type="match status" value="1"/>
</dbReference>
<comment type="caution">
    <text evidence="4">The sequence shown here is derived from an EMBL/GenBank/DDBJ whole genome shotgun (WGS) entry which is preliminary data.</text>
</comment>
<accession>A0A4R2QW34</accession>
<dbReference type="Gene3D" id="3.40.50.720">
    <property type="entry name" value="NAD(P)-binding Rossmann-like Domain"/>
    <property type="match status" value="1"/>
</dbReference>
<dbReference type="InterPro" id="IPR020904">
    <property type="entry name" value="Sc_DH/Rdtase_CS"/>
</dbReference>
<dbReference type="PANTHER" id="PTHR24321">
    <property type="entry name" value="DEHYDROGENASES, SHORT CHAIN"/>
    <property type="match status" value="1"/>
</dbReference>
<dbReference type="AlphaFoldDB" id="A0A4R2QW34"/>
<sequence length="299" mass="30601">MSKLAGKVAVLTGGASGIGRATVECLAAAGASVVFCDIPPAEATRLRDSLGKAGILHYASQPSKDDGDGAALAEKLGDDVVFVPADITDDAALESVFTTAVERFDRVDILVNNAGVCGDEGSITSVDPSLFDRTIAVNLRSAWLAMRHVVPLMVTVGGGSIINIASVFALRGMAGYGAYAASKAGLVQLGSVAAMELASEHIRVNAICPGSVLTPMHYANDAIGRRDPADAAKMLRHAAPIPRAGQPDDIAYLAAFLASDDSSFITGQTISVDGGATAEFDSRPRMLSALDLGGMGGPQ</sequence>
<dbReference type="InterPro" id="IPR002347">
    <property type="entry name" value="SDR_fam"/>
</dbReference>